<sequence length="302" mass="33270">MSLATLHNPSASTHTPASAAACEPRTAPKNRTLILQSLRKKHAPPSLLNESTPSRQFLLFICSRNLRLTGRHHRQGNASIFTLLTTILVVTPRQLPPIRIRHRCHEQLRGVHPSTTSTHTTWHTPWSAGPSPFHATALADCSDPSLDPKFIGKYCRTKGHTALEQYVFLVTSSAWWWYQAIGRVFVGIVAGIATAVVPTYFSELSPISIRGALGITVGIVISQWLSTPSLNIFGSKKSGSIYSSSQYCLVFTSNAQYSSLCPVSPSYLYQTQGREAAKETLKKLQPGRRRSQCISRSDSRGD</sequence>
<reference evidence="7 8" key="1">
    <citation type="submission" date="2024-10" db="EMBL/GenBank/DDBJ databases">
        <title>Updated reference genomes for cyclostephanoid diatoms.</title>
        <authorList>
            <person name="Roberts W.R."/>
            <person name="Alverson A.J."/>
        </authorList>
    </citation>
    <scope>NUCLEOTIDE SEQUENCE [LARGE SCALE GENOMIC DNA]</scope>
    <source>
        <strain evidence="7 8">AJA010-31</strain>
    </source>
</reference>
<dbReference type="InterPro" id="IPR005828">
    <property type="entry name" value="MFS_sugar_transport-like"/>
</dbReference>
<dbReference type="Proteomes" id="UP001530400">
    <property type="component" value="Unassembled WGS sequence"/>
</dbReference>
<dbReference type="PANTHER" id="PTHR23503">
    <property type="entry name" value="SOLUTE CARRIER FAMILY 2"/>
    <property type="match status" value="1"/>
</dbReference>
<dbReference type="InterPro" id="IPR045263">
    <property type="entry name" value="GLUT"/>
</dbReference>
<dbReference type="Gene3D" id="1.20.1250.20">
    <property type="entry name" value="MFS general substrate transporter like domains"/>
    <property type="match status" value="1"/>
</dbReference>
<feature type="region of interest" description="Disordered" evidence="6">
    <location>
        <begin position="279"/>
        <end position="302"/>
    </location>
</feature>
<comment type="caution">
    <text evidence="7">The sequence shown here is derived from an EMBL/GenBank/DDBJ whole genome shotgun (WGS) entry which is preliminary data.</text>
</comment>
<dbReference type="AlphaFoldDB" id="A0ABD3NJE7"/>
<dbReference type="EMBL" id="JALLPJ020001123">
    <property type="protein sequence ID" value="KAL3776008.1"/>
    <property type="molecule type" value="Genomic_DNA"/>
</dbReference>
<comment type="subcellular location">
    <subcellularLocation>
        <location evidence="1">Membrane</location>
    </subcellularLocation>
</comment>
<evidence type="ECO:0000256" key="2">
    <source>
        <dbReference type="ARBA" id="ARBA00022448"/>
    </source>
</evidence>
<dbReference type="SUPFAM" id="SSF103473">
    <property type="entry name" value="MFS general substrate transporter"/>
    <property type="match status" value="1"/>
</dbReference>
<proteinExistence type="predicted"/>
<feature type="region of interest" description="Disordered" evidence="6">
    <location>
        <begin position="1"/>
        <end position="26"/>
    </location>
</feature>
<keyword evidence="5" id="KW-0472">Membrane</keyword>
<evidence type="ECO:0000313" key="8">
    <source>
        <dbReference type="Proteomes" id="UP001530400"/>
    </source>
</evidence>
<keyword evidence="4" id="KW-1133">Transmembrane helix</keyword>
<accession>A0ABD3NJE7</accession>
<evidence type="ECO:0000256" key="1">
    <source>
        <dbReference type="ARBA" id="ARBA00004370"/>
    </source>
</evidence>
<keyword evidence="8" id="KW-1185">Reference proteome</keyword>
<name>A0ABD3NJE7_9STRA</name>
<evidence type="ECO:0000256" key="3">
    <source>
        <dbReference type="ARBA" id="ARBA00022692"/>
    </source>
</evidence>
<dbReference type="Pfam" id="PF00083">
    <property type="entry name" value="Sugar_tr"/>
    <property type="match status" value="1"/>
</dbReference>
<feature type="compositionally biased region" description="Low complexity" evidence="6">
    <location>
        <begin position="9"/>
        <end position="21"/>
    </location>
</feature>
<evidence type="ECO:0000256" key="4">
    <source>
        <dbReference type="ARBA" id="ARBA00022989"/>
    </source>
</evidence>
<keyword evidence="2" id="KW-0813">Transport</keyword>
<dbReference type="PANTHER" id="PTHR23503:SF8">
    <property type="entry name" value="FACILITATED GLUCOSE TRANSPORTER PROTEIN 1"/>
    <property type="match status" value="1"/>
</dbReference>
<evidence type="ECO:0008006" key="9">
    <source>
        <dbReference type="Google" id="ProtNLM"/>
    </source>
</evidence>
<organism evidence="7 8">
    <name type="scientific">Cyclotella atomus</name>
    <dbReference type="NCBI Taxonomy" id="382360"/>
    <lineage>
        <taxon>Eukaryota</taxon>
        <taxon>Sar</taxon>
        <taxon>Stramenopiles</taxon>
        <taxon>Ochrophyta</taxon>
        <taxon>Bacillariophyta</taxon>
        <taxon>Coscinodiscophyceae</taxon>
        <taxon>Thalassiosirophycidae</taxon>
        <taxon>Stephanodiscales</taxon>
        <taxon>Stephanodiscaceae</taxon>
        <taxon>Cyclotella</taxon>
    </lineage>
</organism>
<dbReference type="InterPro" id="IPR036259">
    <property type="entry name" value="MFS_trans_sf"/>
</dbReference>
<evidence type="ECO:0000313" key="7">
    <source>
        <dbReference type="EMBL" id="KAL3776008.1"/>
    </source>
</evidence>
<evidence type="ECO:0000256" key="5">
    <source>
        <dbReference type="ARBA" id="ARBA00023136"/>
    </source>
</evidence>
<dbReference type="GO" id="GO:0016020">
    <property type="term" value="C:membrane"/>
    <property type="evidence" value="ECO:0007669"/>
    <property type="project" value="UniProtKB-SubCell"/>
</dbReference>
<evidence type="ECO:0000256" key="6">
    <source>
        <dbReference type="SAM" id="MobiDB-lite"/>
    </source>
</evidence>
<protein>
    <recommendedName>
        <fullName evidence="9">Major facilitator superfamily (MFS) profile domain-containing protein</fullName>
    </recommendedName>
</protein>
<keyword evidence="3" id="KW-0812">Transmembrane</keyword>
<gene>
    <name evidence="7" type="ORF">ACHAWO_001928</name>
</gene>